<evidence type="ECO:0000313" key="1">
    <source>
        <dbReference type="EMBL" id="QFJ55974.1"/>
    </source>
</evidence>
<dbReference type="OrthoDB" id="9799365at2"/>
<dbReference type="KEGG" id="pxv:FXF36_14275"/>
<sequence length="366" mass="40508">MFNDTIIEYLGGKWKMRMKNLVKQSLGILLTCVMVISLNITSLAAEADPLSLWTEGAASKAALMNYMATITDENSPNFIPIQDRIAVFDLDGTLCCETDPVYFDHMLLQHRVLEDPTYKNKASDFEKEVANKVIEFAETGKYPAGMDNDHGKAVASAFAGMTVDEFLAYVINYRNTPTNSYEGMTKGDAFYKPMVQVVNFLQANGFTVYIVSGTDRLIVRGLVAGKLPILPRNIIGSDETIVSNNQGDADGLEYVFTDKDKLVLGGNFVVKNLKMNKVTVIAQEIGQQPVLSFGNSTGDASMAEYVTTNNKYKSLAFMLCCDDTVRENGKLSSAEKMYGLCQQFDWVPVSMKNDWTTIYGEGVTKK</sequence>
<protein>
    <submittedName>
        <fullName evidence="1">Haloacid dehalogenase-like hydrolase</fullName>
    </submittedName>
</protein>
<dbReference type="InterPro" id="IPR036412">
    <property type="entry name" value="HAD-like_sf"/>
</dbReference>
<name>A0A5P6VVX6_PSEXY</name>
<dbReference type="Gene3D" id="3.40.50.1000">
    <property type="entry name" value="HAD superfamily/HAD-like"/>
    <property type="match status" value="1"/>
</dbReference>
<evidence type="ECO:0000313" key="2">
    <source>
        <dbReference type="Proteomes" id="UP000327030"/>
    </source>
</evidence>
<dbReference type="EMBL" id="CP043028">
    <property type="protein sequence ID" value="QFJ55974.1"/>
    <property type="molecule type" value="Genomic_DNA"/>
</dbReference>
<accession>A0A5P6VVX6</accession>
<dbReference type="GO" id="GO:0016787">
    <property type="term" value="F:hydrolase activity"/>
    <property type="evidence" value="ECO:0007669"/>
    <property type="project" value="UniProtKB-KW"/>
</dbReference>
<dbReference type="InterPro" id="IPR023214">
    <property type="entry name" value="HAD_sf"/>
</dbReference>
<proteinExistence type="predicted"/>
<dbReference type="AlphaFoldDB" id="A0A5P6VVX6"/>
<dbReference type="SUPFAM" id="SSF56784">
    <property type="entry name" value="HAD-like"/>
    <property type="match status" value="1"/>
</dbReference>
<dbReference type="Proteomes" id="UP000327030">
    <property type="component" value="Chromosome 1"/>
</dbReference>
<dbReference type="Pfam" id="PF12710">
    <property type="entry name" value="HAD"/>
    <property type="match status" value="1"/>
</dbReference>
<organism evidence="1 2">
    <name type="scientific">Pseudobutyrivibrio xylanivorans</name>
    <dbReference type="NCBI Taxonomy" id="185007"/>
    <lineage>
        <taxon>Bacteria</taxon>
        <taxon>Bacillati</taxon>
        <taxon>Bacillota</taxon>
        <taxon>Clostridia</taxon>
        <taxon>Lachnospirales</taxon>
        <taxon>Lachnospiraceae</taxon>
        <taxon>Pseudobutyrivibrio</taxon>
    </lineage>
</organism>
<gene>
    <name evidence="1" type="ORF">FXF36_14275</name>
</gene>
<reference evidence="2" key="1">
    <citation type="submission" date="2019-08" db="EMBL/GenBank/DDBJ databases">
        <title>Complete Genome Sequence of the Polysaccharide-Degrading Rumen Bacterium Pseudobutyrivibrio xylanivorans MA3014.</title>
        <authorList>
            <person name="Palevich N."/>
            <person name="Maclean P.H."/>
            <person name="Kelly W.J."/>
            <person name="Leahy S.C."/>
            <person name="Rakonjac J."/>
            <person name="Attwood G.T."/>
        </authorList>
    </citation>
    <scope>NUCLEOTIDE SEQUENCE [LARGE SCALE GENOMIC DNA]</scope>
    <source>
        <strain evidence="2">MA3014</strain>
    </source>
</reference>
<keyword evidence="1" id="KW-0378">Hydrolase</keyword>